<dbReference type="Gene3D" id="3.20.20.30">
    <property type="entry name" value="Luciferase-like domain"/>
    <property type="match status" value="1"/>
</dbReference>
<protein>
    <recommendedName>
        <fullName evidence="2">Luciferase-like domain-containing protein</fullName>
    </recommendedName>
</protein>
<dbReference type="KEGG" id="rrz:CS378_11670"/>
<dbReference type="AlphaFoldDB" id="A0A098BFY8"/>
<dbReference type="RefSeq" id="WP_010596126.1">
    <property type="nucleotide sequence ID" value="NZ_CP024315.1"/>
</dbReference>
<dbReference type="OrthoDB" id="3206024at2"/>
<organism evidence="3 4">
    <name type="scientific">Rhodococcus ruber</name>
    <dbReference type="NCBI Taxonomy" id="1830"/>
    <lineage>
        <taxon>Bacteria</taxon>
        <taxon>Bacillati</taxon>
        <taxon>Actinomycetota</taxon>
        <taxon>Actinomycetes</taxon>
        <taxon>Mycobacteriales</taxon>
        <taxon>Nocardiaceae</taxon>
        <taxon>Rhodococcus</taxon>
    </lineage>
</organism>
<dbReference type="EMBL" id="CCSD01000030">
    <property type="protein sequence ID" value="CDZ87097.1"/>
    <property type="molecule type" value="Genomic_DNA"/>
</dbReference>
<dbReference type="InterPro" id="IPR019921">
    <property type="entry name" value="Lucif-like_OxRdtase_Rv2161c"/>
</dbReference>
<proteinExistence type="predicted"/>
<dbReference type="PANTHER" id="PTHR43244">
    <property type="match status" value="1"/>
</dbReference>
<dbReference type="Proteomes" id="UP000042997">
    <property type="component" value="Unassembled WGS sequence"/>
</dbReference>
<name>A0A098BFY8_9NOCA</name>
<evidence type="ECO:0000313" key="3">
    <source>
        <dbReference type="EMBL" id="CDZ87097.1"/>
    </source>
</evidence>
<evidence type="ECO:0000313" key="4">
    <source>
        <dbReference type="Proteomes" id="UP000042997"/>
    </source>
</evidence>
<feature type="domain" description="Luciferase-like" evidence="2">
    <location>
        <begin position="19"/>
        <end position="269"/>
    </location>
</feature>
<dbReference type="NCBIfam" id="TIGR03619">
    <property type="entry name" value="F420_Rv2161c"/>
    <property type="match status" value="1"/>
</dbReference>
<reference evidence="3 4" key="1">
    <citation type="journal article" date="2014" name="Genome Announc.">
        <title>Draft Genome Sequence of Propane- and Butane-Oxidizing Actinobacterium Rhodococcus ruber IEGM 231.</title>
        <authorList>
            <person name="Ivshina I.B."/>
            <person name="Kuyukina M.S."/>
            <person name="Krivoruchko A.V."/>
            <person name="Barbe V."/>
            <person name="Fischer C."/>
        </authorList>
    </citation>
    <scope>NUCLEOTIDE SEQUENCE [LARGE SCALE GENOMIC DNA]</scope>
</reference>
<dbReference type="Pfam" id="PF00296">
    <property type="entry name" value="Bac_luciferase"/>
    <property type="match status" value="1"/>
</dbReference>
<keyword evidence="1" id="KW-0560">Oxidoreductase</keyword>
<sequence length="289" mass="31798">MKIGVIQVPADREHDSAVVARRAEELGFESYWLGDHPVVPVDDKYLNYPGRWEEGATEPPSLVMREPDPLICLARASAVTSTITLGTAVLLPAEREPILTGSQVATLDDVCGGRLKLGVGTGWNESECRVMGGDWKHRWSQVTEHVAAMKALWTTDPSEFHGTYVDFPPVRSFPKPRSQPHPPILLASMGSPKVFQRIVEWGDGWIPIVQTAEELAAGVEQLHGFARDAGRDPNELDVSVFGLQGQWRTRDEVAALEAAGADRVIIWLQDVPLDEILKELEDLAAELLG</sequence>
<dbReference type="GO" id="GO:0016705">
    <property type="term" value="F:oxidoreductase activity, acting on paired donors, with incorporation or reduction of molecular oxygen"/>
    <property type="evidence" value="ECO:0007669"/>
    <property type="project" value="InterPro"/>
</dbReference>
<gene>
    <name evidence="3" type="ORF">RHRU231_210023</name>
</gene>
<dbReference type="SUPFAM" id="SSF51679">
    <property type="entry name" value="Bacterial luciferase-like"/>
    <property type="match status" value="1"/>
</dbReference>
<evidence type="ECO:0000256" key="1">
    <source>
        <dbReference type="ARBA" id="ARBA00023002"/>
    </source>
</evidence>
<dbReference type="InterPro" id="IPR050564">
    <property type="entry name" value="F420-G6PD/mer"/>
</dbReference>
<accession>A0A098BFY8</accession>
<dbReference type="PANTHER" id="PTHR43244:SF1">
    <property type="entry name" value="5,10-METHYLENETETRAHYDROMETHANOPTERIN REDUCTASE"/>
    <property type="match status" value="1"/>
</dbReference>
<evidence type="ECO:0000259" key="2">
    <source>
        <dbReference type="Pfam" id="PF00296"/>
    </source>
</evidence>
<dbReference type="InterPro" id="IPR011251">
    <property type="entry name" value="Luciferase-like_dom"/>
</dbReference>
<dbReference type="InterPro" id="IPR036661">
    <property type="entry name" value="Luciferase-like_sf"/>
</dbReference>